<dbReference type="InterPro" id="IPR029063">
    <property type="entry name" value="SAM-dependent_MTases_sf"/>
</dbReference>
<gene>
    <name evidence="3" type="ORF">I8J29_02625</name>
</gene>
<dbReference type="InterPro" id="IPR041698">
    <property type="entry name" value="Methyltransf_25"/>
</dbReference>
<dbReference type="Gene3D" id="3.40.50.150">
    <property type="entry name" value="Vaccinia Virus protein VP39"/>
    <property type="match status" value="1"/>
</dbReference>
<dbReference type="EMBL" id="JAGGDJ010000001">
    <property type="protein sequence ID" value="MBO7743076.1"/>
    <property type="molecule type" value="Genomic_DNA"/>
</dbReference>
<accession>A0ABS3W439</accession>
<dbReference type="Pfam" id="PF13649">
    <property type="entry name" value="Methyltransf_25"/>
    <property type="match status" value="1"/>
</dbReference>
<reference evidence="3 4" key="1">
    <citation type="submission" date="2021-03" db="EMBL/GenBank/DDBJ databases">
        <title>Paenibacillus artemisicola MWE-103 whole genome sequence.</title>
        <authorList>
            <person name="Ham Y.J."/>
        </authorList>
    </citation>
    <scope>NUCLEOTIDE SEQUENCE [LARGE SCALE GENOMIC DNA]</scope>
    <source>
        <strain evidence="3 4">MWE-103</strain>
    </source>
</reference>
<evidence type="ECO:0000313" key="3">
    <source>
        <dbReference type="EMBL" id="MBO7743076.1"/>
    </source>
</evidence>
<dbReference type="RefSeq" id="WP_208846018.1">
    <property type="nucleotide sequence ID" value="NZ_JAGGDJ010000001.1"/>
</dbReference>
<proteinExistence type="predicted"/>
<comment type="caution">
    <text evidence="3">The sequence shown here is derived from an EMBL/GenBank/DDBJ whole genome shotgun (WGS) entry which is preliminary data.</text>
</comment>
<dbReference type="GO" id="GO:0032259">
    <property type="term" value="P:methylation"/>
    <property type="evidence" value="ECO:0007669"/>
    <property type="project" value="UniProtKB-KW"/>
</dbReference>
<evidence type="ECO:0000313" key="4">
    <source>
        <dbReference type="Proteomes" id="UP000670947"/>
    </source>
</evidence>
<dbReference type="Proteomes" id="UP000670947">
    <property type="component" value="Unassembled WGS sequence"/>
</dbReference>
<dbReference type="PANTHER" id="PTHR43861">
    <property type="entry name" value="TRANS-ACONITATE 2-METHYLTRANSFERASE-RELATED"/>
    <property type="match status" value="1"/>
</dbReference>
<keyword evidence="1" id="KW-0808">Transferase</keyword>
<dbReference type="CDD" id="cd02440">
    <property type="entry name" value="AdoMet_MTases"/>
    <property type="match status" value="1"/>
</dbReference>
<keyword evidence="4" id="KW-1185">Reference proteome</keyword>
<name>A0ABS3W439_9BACL</name>
<protein>
    <submittedName>
        <fullName evidence="3">Class I SAM-dependent methyltransferase</fullName>
    </submittedName>
</protein>
<sequence length="245" mass="26944">MADPLFEDPRLADVYDLFDSPDRPDLDPYVAMADEFGARTIVDLGCGTGNLACRLASLGKEVIGVDPALASLAVARRKTSAERVNWIHGTADALVGLQVDLITMTGNVAQVFLADEAWSSVLHACRSALRPGGRLVFEVRDPAKQAWRNWDRTLTYQEIDSPSGGRVASWTDLLDVRLPLVSFRHTFVFRGDGKVLTSDSTLRFRSKRDIMEALSAAGLSVEDIRDAPDRPGLEFVFIARRPESP</sequence>
<dbReference type="SUPFAM" id="SSF53335">
    <property type="entry name" value="S-adenosyl-L-methionine-dependent methyltransferases"/>
    <property type="match status" value="1"/>
</dbReference>
<evidence type="ECO:0000259" key="2">
    <source>
        <dbReference type="Pfam" id="PF13649"/>
    </source>
</evidence>
<keyword evidence="3" id="KW-0489">Methyltransferase</keyword>
<organism evidence="3 4">
    <name type="scientific">Paenibacillus artemisiicola</name>
    <dbReference type="NCBI Taxonomy" id="1172618"/>
    <lineage>
        <taxon>Bacteria</taxon>
        <taxon>Bacillati</taxon>
        <taxon>Bacillota</taxon>
        <taxon>Bacilli</taxon>
        <taxon>Bacillales</taxon>
        <taxon>Paenibacillaceae</taxon>
        <taxon>Paenibacillus</taxon>
    </lineage>
</organism>
<feature type="domain" description="Methyltransferase" evidence="2">
    <location>
        <begin position="41"/>
        <end position="133"/>
    </location>
</feature>
<evidence type="ECO:0000256" key="1">
    <source>
        <dbReference type="ARBA" id="ARBA00022679"/>
    </source>
</evidence>
<dbReference type="GO" id="GO:0008168">
    <property type="term" value="F:methyltransferase activity"/>
    <property type="evidence" value="ECO:0007669"/>
    <property type="project" value="UniProtKB-KW"/>
</dbReference>